<gene>
    <name evidence="1" type="ORF">CDN99_21905</name>
</gene>
<organism evidence="1 2">
    <name type="scientific">Roseateles aquatilis</name>
    <dbReference type="NCBI Taxonomy" id="431061"/>
    <lineage>
        <taxon>Bacteria</taxon>
        <taxon>Pseudomonadati</taxon>
        <taxon>Pseudomonadota</taxon>
        <taxon>Betaproteobacteria</taxon>
        <taxon>Burkholderiales</taxon>
        <taxon>Sphaerotilaceae</taxon>
        <taxon>Roseateles</taxon>
    </lineage>
</organism>
<comment type="caution">
    <text evidence="1">The sequence shown here is derived from an EMBL/GenBank/DDBJ whole genome shotgun (WGS) entry which is preliminary data.</text>
</comment>
<keyword evidence="2" id="KW-1185">Reference proteome</keyword>
<accession>A0A246IZT9</accession>
<evidence type="ECO:0000313" key="2">
    <source>
        <dbReference type="Proteomes" id="UP000197468"/>
    </source>
</evidence>
<name>A0A246IZT9_9BURK</name>
<dbReference type="Proteomes" id="UP000197468">
    <property type="component" value="Unassembled WGS sequence"/>
</dbReference>
<dbReference type="OrthoDB" id="7597216at2"/>
<evidence type="ECO:0000313" key="1">
    <source>
        <dbReference type="EMBL" id="OWQ85732.1"/>
    </source>
</evidence>
<dbReference type="EMBL" id="NIOF01000012">
    <property type="protein sequence ID" value="OWQ85732.1"/>
    <property type="molecule type" value="Genomic_DNA"/>
</dbReference>
<dbReference type="RefSeq" id="WP_088387035.1">
    <property type="nucleotide sequence ID" value="NZ_NIOF01000012.1"/>
</dbReference>
<protein>
    <submittedName>
        <fullName evidence="1">Uncharacterized protein</fullName>
    </submittedName>
</protein>
<reference evidence="1 2" key="1">
    <citation type="journal article" date="2008" name="Int. J. Syst. Evol. Microbiol.">
        <title>Description of Roseateles aquatilis sp. nov. and Roseateles terrae sp. nov., in the class Betaproteobacteria, and emended description of the genus Roseateles.</title>
        <authorList>
            <person name="Gomila M."/>
            <person name="Bowien B."/>
            <person name="Falsen E."/>
            <person name="Moore E.R."/>
            <person name="Lalucat J."/>
        </authorList>
    </citation>
    <scope>NUCLEOTIDE SEQUENCE [LARGE SCALE GENOMIC DNA]</scope>
    <source>
        <strain evidence="1 2">CCUG 48205</strain>
    </source>
</reference>
<sequence>MFVNPGFGILTSLLSGVGACLCLVCLDGRPWQSHAEMTALREQQVRMWHAAAQSTVLGIVPNSSRDCGFVALGADPSAALKCVEHAERHQLAYWVASEAQGIDSHVWVVVLKDADGASQLLLDSYGWETSASRRPRFGVTELPCEAVEVHAAVHVKDSDGFAMYQPAFDCRR</sequence>
<dbReference type="AlphaFoldDB" id="A0A246IZT9"/>
<proteinExistence type="predicted"/>